<evidence type="ECO:0000256" key="1">
    <source>
        <dbReference type="ARBA" id="ARBA00004123"/>
    </source>
</evidence>
<dbReference type="SMART" id="SM00249">
    <property type="entry name" value="PHD"/>
    <property type="match status" value="1"/>
</dbReference>
<dbReference type="KEGG" id="gmw:113522526"/>
<dbReference type="InterPro" id="IPR011011">
    <property type="entry name" value="Znf_FYVE_PHD"/>
</dbReference>
<dbReference type="InterPro" id="IPR043449">
    <property type="entry name" value="PHF20-like"/>
</dbReference>
<evidence type="ECO:0000256" key="5">
    <source>
        <dbReference type="ARBA" id="ARBA00022833"/>
    </source>
</evidence>
<keyword evidence="5" id="KW-0862">Zinc</keyword>
<dbReference type="PROSITE" id="PS01359">
    <property type="entry name" value="ZF_PHD_1"/>
    <property type="match status" value="1"/>
</dbReference>
<evidence type="ECO:0000313" key="16">
    <source>
        <dbReference type="RefSeq" id="XP_026764033.2"/>
    </source>
</evidence>
<feature type="region of interest" description="Disordered" evidence="11">
    <location>
        <begin position="134"/>
        <end position="153"/>
    </location>
</feature>
<dbReference type="PROSITE" id="PS50950">
    <property type="entry name" value="ZF_THAP"/>
    <property type="match status" value="1"/>
</dbReference>
<evidence type="ECO:0000256" key="9">
    <source>
        <dbReference type="PROSITE-ProRule" id="PRU00309"/>
    </source>
</evidence>
<feature type="region of interest" description="Disordered" evidence="11">
    <location>
        <begin position="1451"/>
        <end position="1472"/>
    </location>
</feature>
<dbReference type="Gene3D" id="6.20.210.20">
    <property type="entry name" value="THAP domain"/>
    <property type="match status" value="1"/>
</dbReference>
<evidence type="ECO:0000256" key="8">
    <source>
        <dbReference type="PROSITE-ProRule" id="PRU00042"/>
    </source>
</evidence>
<feature type="compositionally biased region" description="Low complexity" evidence="11">
    <location>
        <begin position="574"/>
        <end position="585"/>
    </location>
</feature>
<feature type="domain" description="THAP-type" evidence="13">
    <location>
        <begin position="1"/>
        <end position="84"/>
    </location>
</feature>
<keyword evidence="10" id="KW-0175">Coiled coil</keyword>
<dbReference type="CDD" id="cd20104">
    <property type="entry name" value="MBT_PHF20L1-like"/>
    <property type="match status" value="1"/>
</dbReference>
<keyword evidence="3" id="KW-0677">Repeat</keyword>
<dbReference type="Gene3D" id="2.30.30.140">
    <property type="match status" value="2"/>
</dbReference>
<gene>
    <name evidence="16" type="primary">LOC113522526</name>
</gene>
<keyword evidence="15" id="KW-1185">Reference proteome</keyword>
<dbReference type="SMART" id="SM00692">
    <property type="entry name" value="DM3"/>
    <property type="match status" value="1"/>
</dbReference>
<keyword evidence="7" id="KW-0539">Nucleus</keyword>
<feature type="domain" description="MBD" evidence="14">
    <location>
        <begin position="766"/>
        <end position="841"/>
    </location>
</feature>
<evidence type="ECO:0000256" key="4">
    <source>
        <dbReference type="ARBA" id="ARBA00022771"/>
    </source>
</evidence>
<feature type="region of interest" description="Disordered" evidence="11">
    <location>
        <begin position="479"/>
        <end position="610"/>
    </location>
</feature>
<feature type="compositionally biased region" description="Basic and acidic residues" evidence="11">
    <location>
        <begin position="479"/>
        <end position="503"/>
    </location>
</feature>
<dbReference type="SMART" id="SM00980">
    <property type="entry name" value="THAP"/>
    <property type="match status" value="1"/>
</dbReference>
<evidence type="ECO:0000256" key="6">
    <source>
        <dbReference type="ARBA" id="ARBA00023125"/>
    </source>
</evidence>
<dbReference type="PANTHER" id="PTHR15856:SF51">
    <property type="entry name" value="MBD-R2"/>
    <property type="match status" value="1"/>
</dbReference>
<evidence type="ECO:0000259" key="13">
    <source>
        <dbReference type="PROSITE" id="PS50950"/>
    </source>
</evidence>
<dbReference type="RefSeq" id="XP_026764033.2">
    <property type="nucleotide sequence ID" value="XM_026908232.3"/>
</dbReference>
<feature type="compositionally biased region" description="Acidic residues" evidence="11">
    <location>
        <begin position="544"/>
        <end position="556"/>
    </location>
</feature>
<evidence type="ECO:0000313" key="15">
    <source>
        <dbReference type="Proteomes" id="UP001652740"/>
    </source>
</evidence>
<dbReference type="GO" id="GO:0008270">
    <property type="term" value="F:zinc ion binding"/>
    <property type="evidence" value="ECO:0007669"/>
    <property type="project" value="UniProtKB-KW"/>
</dbReference>
<comment type="subcellular location">
    <subcellularLocation>
        <location evidence="1">Nucleus</location>
    </subcellularLocation>
</comment>
<proteinExistence type="predicted"/>
<evidence type="ECO:0000256" key="2">
    <source>
        <dbReference type="ARBA" id="ARBA00022723"/>
    </source>
</evidence>
<evidence type="ECO:0000256" key="3">
    <source>
        <dbReference type="ARBA" id="ARBA00022737"/>
    </source>
</evidence>
<keyword evidence="6 9" id="KW-0238">DNA-binding</keyword>
<organism evidence="15 16">
    <name type="scientific">Galleria mellonella</name>
    <name type="common">Greater wax moth</name>
    <dbReference type="NCBI Taxonomy" id="7137"/>
    <lineage>
        <taxon>Eukaryota</taxon>
        <taxon>Metazoa</taxon>
        <taxon>Ecdysozoa</taxon>
        <taxon>Arthropoda</taxon>
        <taxon>Hexapoda</taxon>
        <taxon>Insecta</taxon>
        <taxon>Pterygota</taxon>
        <taxon>Neoptera</taxon>
        <taxon>Endopterygota</taxon>
        <taxon>Lepidoptera</taxon>
        <taxon>Glossata</taxon>
        <taxon>Ditrysia</taxon>
        <taxon>Pyraloidea</taxon>
        <taxon>Pyralidae</taxon>
        <taxon>Galleriinae</taxon>
        <taxon>Galleria</taxon>
    </lineage>
</organism>
<dbReference type="InterPro" id="IPR006612">
    <property type="entry name" value="THAP_Znf"/>
</dbReference>
<feature type="compositionally biased region" description="Basic and acidic residues" evidence="11">
    <location>
        <begin position="586"/>
        <end position="610"/>
    </location>
</feature>
<dbReference type="PROSITE" id="PS00028">
    <property type="entry name" value="ZINC_FINGER_C2H2_1"/>
    <property type="match status" value="1"/>
</dbReference>
<sequence length="1544" mass="177120">MAVKKCCIENCNSCSTRKEDFGVTYHRYPKDVTLRDIWIEVTQYKLTNTDLASYVCSRHFRKCDFRIYKDSKYVLKSDAIPSIFPWSLPDKNTLNMDINNVVKEESENDSQNSSKESEGENLDAIKKYIQEQEKEIQEKEKQPEEEKKIENQNVELDKYNQSLEERMSVASSMMDAILNESEALIAKRIMKPEAKQSLCSGDKGNSTPLSVGSRVEAKDFGEFWYEAQIAEVDYDEMEVLVHYEDLKKHDEWISLSSPRLRPLGSGNNVVNSPEPAKEVQSVSTPVANPIMVKEEPKTEEKPKLTFVVGERCLARWRDNRRFMATVNKDLGNGNYEIIFDDGFLWKCSTARMYKSKVTDNLTVDTTSLTANSVPSPIQQGGPSSAMALPYHTHLFDPNRDYLGSKSERREMKRKLNIKEIFNIGQKRSKKRASDKPKVAVVRKPKIVKKKLAEKHPIDPVKVKKEVPEAVASIIGTVKNESDNEVKEEPSQETKLKRENKSSEEPTPSELSHEQEQPVQRSNDYTHKIEESDKPEESDKLEESDKPEEDMNEEEDINEKISQSMENLNKVPGTIDISDSSDVQSSKIEDDRTSEEELKLEKFDKQDGEKHEEVIDKIKEVITKIEDDLYKVEKVNSPKPEIKDVLIKIEKKEEIKIEKDDAKDDAKEKKKLAKIKKGKKLRLLQERKVKKQVEKVKSELEAMKKQVEEMKKQMMMRAEELAEHNMPMGFLLPGEWCCKWVNGQPVGKVSELEAEVKDGNTKPGLPRRSVQVEDKRLPQGWTKHMVRRSYGHSAGKWDVVLVSPDNRRFHTKNEMRNYLENNPSEDLRSYENVLLDFGIHLKLSRRIGWVTTTPGGTDTTPVTTLPAGTLFSTSPLVKQRKLSLKSSKHSVKDKKRKMGVGVKIRRDENHPLSTTGAEGSNEGVFPPKLKLKKKARSKLKSLTTSKYKPIIDSPALEDGYVYVGALKVQVIDNLLRCPAEGCLKNFRNNTLLQMHIKHYHRELRKMMGRTPKVLDLAYARTMPTDIESPKMPELKTIKVKIPRLPKRYEEVKQELKEPKIEVPIECPTTPVKAEVEISKQDSPKLRHALINKPVKRPRVLLPVRRIETVEPELKKPKTENQVETDNEIIDPLVYIPPIEQLDFETAISTHTVTKPLERVTKDKHILPLKKPLSDDDEWFGGNSDMETRSSFPRSGTPDSKHTDQKPVLAVSNEEQKESDMYTYTENGERIKIVHMKREEIINCHCGFREEDGLMVQCELCLCWQHALCHNIQKESEVPEKYTCSICLNPRRGRRSQRFLHDQDRLYEGLLPGAPPSASLRRSHELAGNLLRIRDALHACRLKYHVATKKNHPKLYLWAQDWENGDINFSQDRLNSDYSDLNIMINNIGKENLPLKDDMRDMNLDMRIDDENDRFSQREGPLGPQTLLSGLLSSPGGVSLDLPLSNSDLDKLTKSVQEQEQQRATGPQPEPAIENSACRERLLRHIQRSQALIDARLDSIEAQVAELESQDPSFEDDETADYFPRTKQTIQMLMRDLDTMEELGAS</sequence>
<dbReference type="GO" id="GO:0005634">
    <property type="term" value="C:nucleus"/>
    <property type="evidence" value="ECO:0007669"/>
    <property type="project" value="UniProtKB-SubCell"/>
</dbReference>
<dbReference type="Pfam" id="PF05485">
    <property type="entry name" value="THAP"/>
    <property type="match status" value="1"/>
</dbReference>
<dbReference type="PROSITE" id="PS50157">
    <property type="entry name" value="ZINC_FINGER_C2H2_2"/>
    <property type="match status" value="1"/>
</dbReference>
<feature type="domain" description="C2H2-type" evidence="12">
    <location>
        <begin position="974"/>
        <end position="1004"/>
    </location>
</feature>
<dbReference type="InterPro" id="IPR001965">
    <property type="entry name" value="Znf_PHD"/>
</dbReference>
<feature type="region of interest" description="Disordered" evidence="11">
    <location>
        <begin position="1175"/>
        <end position="1215"/>
    </location>
</feature>
<dbReference type="InterPro" id="IPR016177">
    <property type="entry name" value="DNA-bd_dom_sf"/>
</dbReference>
<feature type="compositionally biased region" description="Polar residues" evidence="11">
    <location>
        <begin position="1452"/>
        <end position="1463"/>
    </location>
</feature>
<dbReference type="InParanoid" id="A0A6J1X333"/>
<evidence type="ECO:0000256" key="11">
    <source>
        <dbReference type="SAM" id="MobiDB-lite"/>
    </source>
</evidence>
<dbReference type="InterPro" id="IPR038441">
    <property type="entry name" value="THAP_Znf_sf"/>
</dbReference>
<dbReference type="InterPro" id="IPR016197">
    <property type="entry name" value="Chromo-like_dom_sf"/>
</dbReference>
<dbReference type="Pfam" id="PF20826">
    <property type="entry name" value="PHD_5"/>
    <property type="match status" value="1"/>
</dbReference>
<dbReference type="PANTHER" id="PTHR15856">
    <property type="entry name" value="PHD FINGER PROTEIN 20-RELATED"/>
    <property type="match status" value="1"/>
</dbReference>
<dbReference type="InterPro" id="IPR019786">
    <property type="entry name" value="Zinc_finger_PHD-type_CS"/>
</dbReference>
<dbReference type="GeneID" id="113522526"/>
<feature type="compositionally biased region" description="Polar residues" evidence="11">
    <location>
        <begin position="1187"/>
        <end position="1196"/>
    </location>
</feature>
<evidence type="ECO:0000259" key="12">
    <source>
        <dbReference type="PROSITE" id="PS50157"/>
    </source>
</evidence>
<accession>A0A6J1X333</accession>
<keyword evidence="4 8" id="KW-0863">Zinc-finger</keyword>
<dbReference type="SUPFAM" id="SSF57716">
    <property type="entry name" value="Glucocorticoid receptor-like (DNA-binding domain)"/>
    <property type="match status" value="1"/>
</dbReference>
<dbReference type="Gene3D" id="3.30.890.10">
    <property type="entry name" value="Methyl-cpg-binding Protein 2, Chain A"/>
    <property type="match status" value="1"/>
</dbReference>
<evidence type="ECO:0000259" key="14">
    <source>
        <dbReference type="PROSITE" id="PS50982"/>
    </source>
</evidence>
<dbReference type="Gene3D" id="3.30.40.10">
    <property type="entry name" value="Zinc/RING finger domain, C3HC4 (zinc finger)"/>
    <property type="match status" value="1"/>
</dbReference>
<dbReference type="InterPro" id="IPR001739">
    <property type="entry name" value="Methyl_CpG_DNA-bd"/>
</dbReference>
<name>A0A6J1X333_GALME</name>
<evidence type="ECO:0000256" key="10">
    <source>
        <dbReference type="SAM" id="Coils"/>
    </source>
</evidence>
<dbReference type="Proteomes" id="UP001652740">
    <property type="component" value="Unplaced"/>
</dbReference>
<dbReference type="SUPFAM" id="SSF63748">
    <property type="entry name" value="Tudor/PWWP/MBT"/>
    <property type="match status" value="1"/>
</dbReference>
<evidence type="ECO:0000256" key="7">
    <source>
        <dbReference type="ARBA" id="ARBA00023242"/>
    </source>
</evidence>
<dbReference type="InterPro" id="IPR013083">
    <property type="entry name" value="Znf_RING/FYVE/PHD"/>
</dbReference>
<keyword evidence="2" id="KW-0479">Metal-binding</keyword>
<dbReference type="SMART" id="SM00391">
    <property type="entry name" value="MBD"/>
    <property type="match status" value="1"/>
</dbReference>
<reference evidence="16" key="1">
    <citation type="submission" date="2025-08" db="UniProtKB">
        <authorList>
            <consortium name="RefSeq"/>
        </authorList>
    </citation>
    <scope>IDENTIFICATION</scope>
    <source>
        <tissue evidence="16">Whole larvae</tissue>
    </source>
</reference>
<dbReference type="SUPFAM" id="SSF54160">
    <property type="entry name" value="Chromo domain-like"/>
    <property type="match status" value="1"/>
</dbReference>
<dbReference type="GO" id="GO:0006357">
    <property type="term" value="P:regulation of transcription by RNA polymerase II"/>
    <property type="evidence" value="ECO:0007669"/>
    <property type="project" value="TreeGrafter"/>
</dbReference>
<dbReference type="InterPro" id="IPR013087">
    <property type="entry name" value="Znf_C2H2_type"/>
</dbReference>
<dbReference type="SUPFAM" id="SSF57903">
    <property type="entry name" value="FYVE/PHD zinc finger"/>
    <property type="match status" value="1"/>
</dbReference>
<dbReference type="Pfam" id="PF01429">
    <property type="entry name" value="MBD"/>
    <property type="match status" value="1"/>
</dbReference>
<dbReference type="GO" id="GO:0003677">
    <property type="term" value="F:DNA binding"/>
    <property type="evidence" value="ECO:0007669"/>
    <property type="project" value="UniProtKB-UniRule"/>
</dbReference>
<dbReference type="SUPFAM" id="SSF54171">
    <property type="entry name" value="DNA-binding domain"/>
    <property type="match status" value="1"/>
</dbReference>
<feature type="compositionally biased region" description="Basic and acidic residues" evidence="11">
    <location>
        <begin position="523"/>
        <end position="543"/>
    </location>
</feature>
<dbReference type="PROSITE" id="PS50982">
    <property type="entry name" value="MBD"/>
    <property type="match status" value="1"/>
</dbReference>
<dbReference type="FunCoup" id="A0A6J1X333">
    <property type="interactions" value="1284"/>
</dbReference>
<dbReference type="GO" id="GO:0044545">
    <property type="term" value="C:NSL complex"/>
    <property type="evidence" value="ECO:0007669"/>
    <property type="project" value="TreeGrafter"/>
</dbReference>
<protein>
    <submittedName>
        <fullName evidence="16">PHD finger protein 20 isoform X1</fullName>
    </submittedName>
</protein>
<dbReference type="CDD" id="cd20386">
    <property type="entry name" value="Tudor_PHF20-like"/>
    <property type="match status" value="1"/>
</dbReference>
<feature type="coiled-coil region" evidence="10">
    <location>
        <begin position="651"/>
        <end position="723"/>
    </location>
</feature>